<dbReference type="PROSITE" id="PS50234">
    <property type="entry name" value="VWFA"/>
    <property type="match status" value="1"/>
</dbReference>
<dbReference type="InterPro" id="IPR036465">
    <property type="entry name" value="vWFA_dom_sf"/>
</dbReference>
<dbReference type="CDD" id="cd00198">
    <property type="entry name" value="vWFA"/>
    <property type="match status" value="1"/>
</dbReference>
<evidence type="ECO:0000259" key="4">
    <source>
        <dbReference type="PROSITE" id="PS50234"/>
    </source>
</evidence>
<evidence type="ECO:0000313" key="5">
    <source>
        <dbReference type="EMBL" id="GIH23103.1"/>
    </source>
</evidence>
<keyword evidence="3" id="KW-0732">Signal</keyword>
<proteinExistence type="predicted"/>
<dbReference type="Pfam" id="PF00092">
    <property type="entry name" value="VWA"/>
    <property type="match status" value="1"/>
</dbReference>
<accession>A0A919UMA9</accession>
<comment type="caution">
    <text evidence="5">The sequence shown here is derived from an EMBL/GenBank/DDBJ whole genome shotgun (WGS) entry which is preliminary data.</text>
</comment>
<dbReference type="AlphaFoldDB" id="A0A919UMA9"/>
<feature type="compositionally biased region" description="Pro residues" evidence="1">
    <location>
        <begin position="729"/>
        <end position="738"/>
    </location>
</feature>
<reference evidence="5" key="1">
    <citation type="submission" date="2021-01" db="EMBL/GenBank/DDBJ databases">
        <title>Whole genome shotgun sequence of Acrocarpospora phusangensis NBRC 108782.</title>
        <authorList>
            <person name="Komaki H."/>
            <person name="Tamura T."/>
        </authorList>
    </citation>
    <scope>NUCLEOTIDE SEQUENCE</scope>
    <source>
        <strain evidence="5">NBRC 108782</strain>
    </source>
</reference>
<feature type="region of interest" description="Disordered" evidence="1">
    <location>
        <begin position="712"/>
        <end position="746"/>
    </location>
</feature>
<dbReference type="SMART" id="SM00327">
    <property type="entry name" value="VWA"/>
    <property type="match status" value="1"/>
</dbReference>
<keyword evidence="2" id="KW-0812">Transmembrane</keyword>
<organism evidence="5 6">
    <name type="scientific">Acrocarpospora phusangensis</name>
    <dbReference type="NCBI Taxonomy" id="1070424"/>
    <lineage>
        <taxon>Bacteria</taxon>
        <taxon>Bacillati</taxon>
        <taxon>Actinomycetota</taxon>
        <taxon>Actinomycetes</taxon>
        <taxon>Streptosporangiales</taxon>
        <taxon>Streptosporangiaceae</taxon>
        <taxon>Acrocarpospora</taxon>
    </lineage>
</organism>
<feature type="signal peptide" evidence="3">
    <location>
        <begin position="1"/>
        <end position="20"/>
    </location>
</feature>
<feature type="region of interest" description="Disordered" evidence="1">
    <location>
        <begin position="16"/>
        <end position="35"/>
    </location>
</feature>
<evidence type="ECO:0000256" key="3">
    <source>
        <dbReference type="SAM" id="SignalP"/>
    </source>
</evidence>
<evidence type="ECO:0000256" key="1">
    <source>
        <dbReference type="SAM" id="MobiDB-lite"/>
    </source>
</evidence>
<keyword evidence="2" id="KW-1133">Transmembrane helix</keyword>
<dbReference type="EMBL" id="BOOA01000008">
    <property type="protein sequence ID" value="GIH23103.1"/>
    <property type="molecule type" value="Genomic_DNA"/>
</dbReference>
<evidence type="ECO:0000256" key="2">
    <source>
        <dbReference type="SAM" id="Phobius"/>
    </source>
</evidence>
<dbReference type="RefSeq" id="WP_204039928.1">
    <property type="nucleotide sequence ID" value="NZ_BOOA01000008.1"/>
</dbReference>
<name>A0A919UMA9_9ACTN</name>
<feature type="chain" id="PRO_5039104600" description="VWFA domain-containing protein" evidence="3">
    <location>
        <begin position="21"/>
        <end position="746"/>
    </location>
</feature>
<dbReference type="Gene3D" id="3.40.50.410">
    <property type="entry name" value="von Willebrand factor, type A domain"/>
    <property type="match status" value="1"/>
</dbReference>
<keyword evidence="2" id="KW-0472">Membrane</keyword>
<feature type="domain" description="VWFA" evidence="4">
    <location>
        <begin position="39"/>
        <end position="244"/>
    </location>
</feature>
<feature type="compositionally biased region" description="Pro residues" evidence="1">
    <location>
        <begin position="17"/>
        <end position="27"/>
    </location>
</feature>
<gene>
    <name evidence="5" type="ORF">Aph01nite_14130</name>
</gene>
<dbReference type="SUPFAM" id="SSF53300">
    <property type="entry name" value="vWA-like"/>
    <property type="match status" value="1"/>
</dbReference>
<evidence type="ECO:0000313" key="6">
    <source>
        <dbReference type="Proteomes" id="UP000640052"/>
    </source>
</evidence>
<sequence length="746" mass="77517">MSQIVSLITALLLAASPAPPSPQPSPGPTAEQAEPRRVEIVVLVDESGSLSAEGVAQERQAAARIPLAVLAEDAKVAIFGFGSQGSRGRVAKVCPMTELNETGRQDLTQCVGGLKLRTAEEGYHTDFVNALSTAGSAFSDSGDRTARIIFLLTDGKLHVGDDPSFGDGDRDAVAAARLTERVLPDLEARGIQVWPLGFGEVDPDALRSYAVGGAQGRCNADAPTPKAIVRATAAEMDNAVSEAIAAAQCSVITDTDDTVLDPGGRDELQVTIPKIASAGSIEVIKRDPRIQVSYTDPDGRLVNPAVPMDGSTFVLSGQNAAVESLRVNNPKPGEWTVHLTAPAGGGSQNVSARVTWQGQLDSEISVSDAAPEPGQSVTVQLKLVTRDELAPEDLAEVEGISFSAAASGPGLKDMKVPLNDSGQAPDAAGGDGLFSGTFQVPEAATGTITLVGEVGGPGLVGDSVPFPMNVSTGGKPVKTQLTVDPAPVSPGGAVKGAVEVENTLTTPLSLRLTVSGLPSGAAVSVRPPVVAVPAAGRSRTEFEIVVGEGSELGSWAGRIKLVQGEGQDEVVHFEGGFPLTVTEPPSLLARLWWLWTGLAVALAALGALLLLLARRRAADRDVGGLTAVLLQGETAVFELNGRKGSDEFRFAVRTDGAARLDTPTGPADTYVARRGERGRIVLRTPMGDVLRLGLNEPGIIQGDLALEFRDARGRSPQPQTVPYSGPYSGPDPDPPRPADPWDDLLY</sequence>
<dbReference type="InterPro" id="IPR002035">
    <property type="entry name" value="VWF_A"/>
</dbReference>
<feature type="transmembrane region" description="Helical" evidence="2">
    <location>
        <begin position="592"/>
        <end position="613"/>
    </location>
</feature>
<keyword evidence="6" id="KW-1185">Reference proteome</keyword>
<dbReference type="Proteomes" id="UP000640052">
    <property type="component" value="Unassembled WGS sequence"/>
</dbReference>
<protein>
    <recommendedName>
        <fullName evidence="4">VWFA domain-containing protein</fullName>
    </recommendedName>
</protein>